<feature type="transmembrane region" description="Helical" evidence="1">
    <location>
        <begin position="98"/>
        <end position="118"/>
    </location>
</feature>
<dbReference type="PANTHER" id="PTHR46890:SF48">
    <property type="entry name" value="RNA-DIRECTED DNA POLYMERASE"/>
    <property type="match status" value="1"/>
</dbReference>
<dbReference type="InterPro" id="IPR052343">
    <property type="entry name" value="Retrotransposon-Effector_Assoc"/>
</dbReference>
<evidence type="ECO:0000313" key="3">
    <source>
        <dbReference type="EMBL" id="KAH1096573.1"/>
    </source>
</evidence>
<dbReference type="EMBL" id="JAIQCV010000005">
    <property type="protein sequence ID" value="KAH1096573.1"/>
    <property type="molecule type" value="Genomic_DNA"/>
</dbReference>
<protein>
    <recommendedName>
        <fullName evidence="2">Reverse transcriptase domain-containing protein</fullName>
    </recommendedName>
</protein>
<gene>
    <name evidence="3" type="ORF">J1N35_013494</name>
</gene>
<comment type="caution">
    <text evidence="3">The sequence shown here is derived from an EMBL/GenBank/DDBJ whole genome shotgun (WGS) entry which is preliminary data.</text>
</comment>
<dbReference type="InterPro" id="IPR043502">
    <property type="entry name" value="DNA/RNA_pol_sf"/>
</dbReference>
<keyword evidence="4" id="KW-1185">Reference proteome</keyword>
<dbReference type="AlphaFoldDB" id="A0A9D4A6S0"/>
<dbReference type="PANTHER" id="PTHR46890">
    <property type="entry name" value="NON-LTR RETROLELEMENT REVERSE TRANSCRIPTASE-LIKE PROTEIN-RELATED"/>
    <property type="match status" value="1"/>
</dbReference>
<dbReference type="Pfam" id="PF00078">
    <property type="entry name" value="RVT_1"/>
    <property type="match status" value="1"/>
</dbReference>
<keyword evidence="1" id="KW-0472">Membrane</keyword>
<organism evidence="3 4">
    <name type="scientific">Gossypium stocksii</name>
    <dbReference type="NCBI Taxonomy" id="47602"/>
    <lineage>
        <taxon>Eukaryota</taxon>
        <taxon>Viridiplantae</taxon>
        <taxon>Streptophyta</taxon>
        <taxon>Embryophyta</taxon>
        <taxon>Tracheophyta</taxon>
        <taxon>Spermatophyta</taxon>
        <taxon>Magnoliopsida</taxon>
        <taxon>eudicotyledons</taxon>
        <taxon>Gunneridae</taxon>
        <taxon>Pentapetalae</taxon>
        <taxon>rosids</taxon>
        <taxon>malvids</taxon>
        <taxon>Malvales</taxon>
        <taxon>Malvaceae</taxon>
        <taxon>Malvoideae</taxon>
        <taxon>Gossypium</taxon>
    </lineage>
</organism>
<sequence length="337" mass="38560">MLNFRPISLCNVLYKIALNALVNRFQEVFQFCIDEAQSAFVLGHLSSDNIVVAYEILHSMKNRRFGKEWSFALKLDMSKAYDSVEWQFIDEILLKMGFLVNWVEWIMWFITLVTYLVVVNRRVLVENSGTIKGARVVGGALRVTHLLFVDDNLIFGDATTMGASNILKKATDKRGIHCCTWSFLSNIKDDRGMGDLAKFNISIGVLAKQGWRILIHLTLLMARILRAKYFPNTRFLSAQLGSKPSLVWRSIWSARKLIEMGLKWNVGIGNIERMSELIFPNGMGWNWDLIDLLFVTADAILIQGIPLLFVPQEDYLMWGGERSSIYSVCSSYRLLLQ</sequence>
<dbReference type="SUPFAM" id="SSF56672">
    <property type="entry name" value="DNA/RNA polymerases"/>
    <property type="match status" value="1"/>
</dbReference>
<evidence type="ECO:0000259" key="2">
    <source>
        <dbReference type="Pfam" id="PF00078"/>
    </source>
</evidence>
<accession>A0A9D4A6S0</accession>
<evidence type="ECO:0000256" key="1">
    <source>
        <dbReference type="SAM" id="Phobius"/>
    </source>
</evidence>
<feature type="domain" description="Reverse transcriptase" evidence="2">
    <location>
        <begin position="3"/>
        <end position="116"/>
    </location>
</feature>
<evidence type="ECO:0000313" key="4">
    <source>
        <dbReference type="Proteomes" id="UP000828251"/>
    </source>
</evidence>
<reference evidence="3 4" key="1">
    <citation type="journal article" date="2021" name="Plant Biotechnol. J.">
        <title>Multi-omics assisted identification of the key and species-specific regulatory components of drought-tolerant mechanisms in Gossypium stocksii.</title>
        <authorList>
            <person name="Yu D."/>
            <person name="Ke L."/>
            <person name="Zhang D."/>
            <person name="Wu Y."/>
            <person name="Sun Y."/>
            <person name="Mei J."/>
            <person name="Sun J."/>
            <person name="Sun Y."/>
        </authorList>
    </citation>
    <scope>NUCLEOTIDE SEQUENCE [LARGE SCALE GENOMIC DNA]</scope>
    <source>
        <strain evidence="4">cv. E1</strain>
        <tissue evidence="3">Leaf</tissue>
    </source>
</reference>
<keyword evidence="1" id="KW-0812">Transmembrane</keyword>
<keyword evidence="1" id="KW-1133">Transmembrane helix</keyword>
<dbReference type="Proteomes" id="UP000828251">
    <property type="component" value="Unassembled WGS sequence"/>
</dbReference>
<dbReference type="InterPro" id="IPR000477">
    <property type="entry name" value="RT_dom"/>
</dbReference>
<dbReference type="OrthoDB" id="1001905at2759"/>
<name>A0A9D4A6S0_9ROSI</name>
<proteinExistence type="predicted"/>